<comment type="caution">
    <text evidence="1">The sequence shown here is derived from an EMBL/GenBank/DDBJ whole genome shotgun (WGS) entry which is preliminary data.</text>
</comment>
<evidence type="ECO:0000313" key="1">
    <source>
        <dbReference type="EMBL" id="KKT00445.1"/>
    </source>
</evidence>
<evidence type="ECO:0000313" key="2">
    <source>
        <dbReference type="Proteomes" id="UP000034646"/>
    </source>
</evidence>
<dbReference type="STRING" id="1618738.UV76_C0010G0020"/>
<name>A0A0G1DS26_9BACT</name>
<dbReference type="Proteomes" id="UP000034646">
    <property type="component" value="Unassembled WGS sequence"/>
</dbReference>
<gene>
    <name evidence="1" type="ORF">UV76_C0010G0020</name>
</gene>
<dbReference type="EMBL" id="LCFS01000010">
    <property type="protein sequence ID" value="KKT00445.1"/>
    <property type="molecule type" value="Genomic_DNA"/>
</dbReference>
<sequence length="102" mass="11651">MIVELLNINLVKELGLDSLPPEKKNLLIDQMLEVIESRINLEVLSILTEEQKKELDKVLDSDGDMVEFLRDKIPNFDLLVAETIANFKKETLDMQQQVAAVN</sequence>
<reference evidence="1 2" key="1">
    <citation type="journal article" date="2015" name="Nature">
        <title>rRNA introns, odd ribosomes, and small enigmatic genomes across a large radiation of phyla.</title>
        <authorList>
            <person name="Brown C.T."/>
            <person name="Hug L.A."/>
            <person name="Thomas B.C."/>
            <person name="Sharon I."/>
            <person name="Castelle C.J."/>
            <person name="Singh A."/>
            <person name="Wilkins M.J."/>
            <person name="Williams K.H."/>
            <person name="Banfield J.F."/>
        </authorList>
    </citation>
    <scope>NUCLEOTIDE SEQUENCE [LARGE SCALE GENOMIC DNA]</scope>
</reference>
<dbReference type="AlphaFoldDB" id="A0A0G1DS26"/>
<proteinExistence type="predicted"/>
<dbReference type="InterPro" id="IPR043722">
    <property type="entry name" value="DUF5663"/>
</dbReference>
<organism evidence="1 2">
    <name type="scientific">Candidatus Nomurabacteria bacterium GW2011_GWA2_43_15</name>
    <dbReference type="NCBI Taxonomy" id="1618738"/>
    <lineage>
        <taxon>Bacteria</taxon>
        <taxon>Candidatus Nomuraibacteriota</taxon>
    </lineage>
</organism>
<dbReference type="Pfam" id="PF18908">
    <property type="entry name" value="DUF5663"/>
    <property type="match status" value="1"/>
</dbReference>
<protein>
    <submittedName>
        <fullName evidence="1">Uncharacterized protein</fullName>
    </submittedName>
</protein>
<accession>A0A0G1DS26</accession>